<keyword evidence="3" id="KW-0479">Metal-binding</keyword>
<sequence>MARLLRTPLRLLRASGSPASILCRRVYSSTAAAPPGAPPPSNKADPSPTISPRLNDPVDTAPELLIDPNERSATNTESPELPESVELNPERPGEVEYEDYMYTIIRTTTGLLIEETRKSPIYITDATLRDACKCPTCVDPHSKQRNFRTSDIKNTIKCFRPRIVDGKLHVLWENDFMGGHSDPSHHSEYDLDKLRYPVITPKEADAAGKFRWRALWNNRRMEHWQHWITFDDFMNNEMAFAWSMRTLAELGLVFVKDIPDSRQMVEKIATRMGPIRNTFYGSTWDVRSIAKAKNVAYTNQFLGFHMDLMYMNDPPGYQLLHCLHNSCTGGESLFVDTFRVAYDMRKDHPGFYAHLCQTKVAYEYNHEDHFYTNEWPIFQTEQPRGPIGGPTRRDGSQMFKLTHVNYSPPFQAPMKNMHPLQFYTYSRALKTFAEYLEDDKYRFELKMNPGECVIFENRRVAHARRAFQTDSGQRWLAGAYVDEDALLSLFKTSANKYPALWEYKRKGLNSRHVKLLKGAIAAKDL</sequence>
<dbReference type="Gene3D" id="3.30.2020.30">
    <property type="match status" value="1"/>
</dbReference>
<keyword evidence="4" id="KW-0223">Dioxygenase</keyword>
<keyword evidence="5" id="KW-0560">Oxidoreductase</keyword>
<dbReference type="CDD" id="cd00250">
    <property type="entry name" value="CAS_like"/>
    <property type="match status" value="1"/>
</dbReference>
<dbReference type="PANTHER" id="PTHR10696">
    <property type="entry name" value="GAMMA-BUTYROBETAINE HYDROXYLASE-RELATED"/>
    <property type="match status" value="1"/>
</dbReference>
<evidence type="ECO:0000256" key="7">
    <source>
        <dbReference type="SAM" id="MobiDB-lite"/>
    </source>
</evidence>
<accession>A0A319EZV1</accession>
<evidence type="ECO:0000256" key="1">
    <source>
        <dbReference type="ARBA" id="ARBA00001954"/>
    </source>
</evidence>
<evidence type="ECO:0000313" key="10">
    <source>
        <dbReference type="Proteomes" id="UP000248423"/>
    </source>
</evidence>
<feature type="domain" description="TauD/TfdA-like" evidence="8">
    <location>
        <begin position="228"/>
        <end position="480"/>
    </location>
</feature>
<dbReference type="STRING" id="1448318.A0A319EZV1"/>
<dbReference type="GO" id="GO:0045329">
    <property type="term" value="P:carnitine biosynthetic process"/>
    <property type="evidence" value="ECO:0007669"/>
    <property type="project" value="TreeGrafter"/>
</dbReference>
<keyword evidence="10" id="KW-1185">Reference proteome</keyword>
<evidence type="ECO:0000256" key="3">
    <source>
        <dbReference type="ARBA" id="ARBA00022723"/>
    </source>
</evidence>
<evidence type="ECO:0000256" key="4">
    <source>
        <dbReference type="ARBA" id="ARBA00022964"/>
    </source>
</evidence>
<dbReference type="SUPFAM" id="SSF51197">
    <property type="entry name" value="Clavaminate synthase-like"/>
    <property type="match status" value="1"/>
</dbReference>
<dbReference type="Gene3D" id="3.60.130.10">
    <property type="entry name" value="Clavaminate synthase-like"/>
    <property type="match status" value="1"/>
</dbReference>
<dbReference type="VEuPathDB" id="FungiDB:BO78DRAFT_396000"/>
<proteinExistence type="inferred from homology"/>
<comment type="cofactor">
    <cofactor evidence="1">
        <name>Fe(2+)</name>
        <dbReference type="ChEBI" id="CHEBI:29033"/>
    </cofactor>
</comment>
<dbReference type="Pfam" id="PF02668">
    <property type="entry name" value="TauD"/>
    <property type="match status" value="1"/>
</dbReference>
<dbReference type="PANTHER" id="PTHR10696:SF25">
    <property type="entry name" value="OXIDOREDUCTASE AIM17-RELATED"/>
    <property type="match status" value="1"/>
</dbReference>
<comment type="similarity">
    <text evidence="2">Belongs to the gamma-BBH/TMLD family.</text>
</comment>
<protein>
    <submittedName>
        <fullName evidence="9">Clavaminate synthase-like protein</fullName>
    </submittedName>
</protein>
<evidence type="ECO:0000256" key="6">
    <source>
        <dbReference type="ARBA" id="ARBA00023004"/>
    </source>
</evidence>
<dbReference type="InterPro" id="IPR050411">
    <property type="entry name" value="AlphaKG_dependent_hydroxylases"/>
</dbReference>
<dbReference type="AlphaFoldDB" id="A0A319EZV1"/>
<dbReference type="GO" id="GO:0051213">
    <property type="term" value="F:dioxygenase activity"/>
    <property type="evidence" value="ECO:0007669"/>
    <property type="project" value="UniProtKB-KW"/>
</dbReference>
<name>A0A319EZV1_ASPSB</name>
<dbReference type="InterPro" id="IPR042098">
    <property type="entry name" value="TauD-like_sf"/>
</dbReference>
<keyword evidence="6" id="KW-0408">Iron</keyword>
<dbReference type="InterPro" id="IPR038492">
    <property type="entry name" value="GBBH-like_N_sf"/>
</dbReference>
<evidence type="ECO:0000256" key="5">
    <source>
        <dbReference type="ARBA" id="ARBA00023002"/>
    </source>
</evidence>
<dbReference type="Proteomes" id="UP000248423">
    <property type="component" value="Unassembled WGS sequence"/>
</dbReference>
<dbReference type="GO" id="GO:0005739">
    <property type="term" value="C:mitochondrion"/>
    <property type="evidence" value="ECO:0007669"/>
    <property type="project" value="TreeGrafter"/>
</dbReference>
<organism evidence="9 10">
    <name type="scientific">Aspergillus sclerotiicarbonarius (strain CBS 121057 / IBT 28362)</name>
    <dbReference type="NCBI Taxonomy" id="1448318"/>
    <lineage>
        <taxon>Eukaryota</taxon>
        <taxon>Fungi</taxon>
        <taxon>Dikarya</taxon>
        <taxon>Ascomycota</taxon>
        <taxon>Pezizomycotina</taxon>
        <taxon>Eurotiomycetes</taxon>
        <taxon>Eurotiomycetidae</taxon>
        <taxon>Eurotiales</taxon>
        <taxon>Aspergillaceae</taxon>
        <taxon>Aspergillus</taxon>
        <taxon>Aspergillus subgen. Circumdati</taxon>
    </lineage>
</organism>
<gene>
    <name evidence="9" type="ORF">BO78DRAFT_396000</name>
</gene>
<evidence type="ECO:0000256" key="2">
    <source>
        <dbReference type="ARBA" id="ARBA00008654"/>
    </source>
</evidence>
<evidence type="ECO:0000313" key="9">
    <source>
        <dbReference type="EMBL" id="PYI08139.1"/>
    </source>
</evidence>
<dbReference type="InterPro" id="IPR003819">
    <property type="entry name" value="TauD/TfdA-like"/>
</dbReference>
<feature type="region of interest" description="Disordered" evidence="7">
    <location>
        <begin position="30"/>
        <end position="93"/>
    </location>
</feature>
<evidence type="ECO:0000259" key="8">
    <source>
        <dbReference type="Pfam" id="PF02668"/>
    </source>
</evidence>
<dbReference type="GO" id="GO:0046872">
    <property type="term" value="F:metal ion binding"/>
    <property type="evidence" value="ECO:0007669"/>
    <property type="project" value="UniProtKB-KW"/>
</dbReference>
<reference evidence="9 10" key="1">
    <citation type="submission" date="2018-02" db="EMBL/GenBank/DDBJ databases">
        <title>The genomes of Aspergillus section Nigri reveals drivers in fungal speciation.</title>
        <authorList>
            <consortium name="DOE Joint Genome Institute"/>
            <person name="Vesth T.C."/>
            <person name="Nybo J."/>
            <person name="Theobald S."/>
            <person name="Brandl J."/>
            <person name="Frisvad J.C."/>
            <person name="Nielsen K.F."/>
            <person name="Lyhne E.K."/>
            <person name="Kogle M.E."/>
            <person name="Kuo A."/>
            <person name="Riley R."/>
            <person name="Clum A."/>
            <person name="Nolan M."/>
            <person name="Lipzen A."/>
            <person name="Salamov A."/>
            <person name="Henrissat B."/>
            <person name="Wiebenga A."/>
            <person name="De vries R.P."/>
            <person name="Grigoriev I.V."/>
            <person name="Mortensen U.H."/>
            <person name="Andersen M.R."/>
            <person name="Baker S.E."/>
        </authorList>
    </citation>
    <scope>NUCLEOTIDE SEQUENCE [LARGE SCALE GENOMIC DNA]</scope>
    <source>
        <strain evidence="9 10">CBS 121057</strain>
    </source>
</reference>
<dbReference type="EMBL" id="KZ826337">
    <property type="protein sequence ID" value="PYI08139.1"/>
    <property type="molecule type" value="Genomic_DNA"/>
</dbReference>
<dbReference type="OrthoDB" id="406634at2759"/>